<proteinExistence type="predicted"/>
<comment type="caution">
    <text evidence="1">The sequence shown here is derived from an EMBL/GenBank/DDBJ whole genome shotgun (WGS) entry which is preliminary data.</text>
</comment>
<reference evidence="1" key="1">
    <citation type="journal article" date="2020" name="BMC Genomics">
        <title>Correction to: Identification and distribution of gene clusters required for synthesis of sphingolipid metabolism inhibitors in diverse species of the filamentous fungus Fusarium.</title>
        <authorList>
            <person name="Kim H.S."/>
            <person name="Lohmar J.M."/>
            <person name="Busman M."/>
            <person name="Brown D.W."/>
            <person name="Naumann T.A."/>
            <person name="Divon H.H."/>
            <person name="Lysoe E."/>
            <person name="Uhlig S."/>
            <person name="Proctor R.H."/>
        </authorList>
    </citation>
    <scope>NUCLEOTIDE SEQUENCE</scope>
    <source>
        <strain evidence="1">NRRL 20472</strain>
    </source>
</reference>
<evidence type="ECO:0000313" key="2">
    <source>
        <dbReference type="Proteomes" id="UP000622797"/>
    </source>
</evidence>
<protein>
    <submittedName>
        <fullName evidence="1">Uncharacterized protein</fullName>
    </submittedName>
</protein>
<organism evidence="1 2">
    <name type="scientific">Fusarium sarcochroum</name>
    <dbReference type="NCBI Taxonomy" id="1208366"/>
    <lineage>
        <taxon>Eukaryota</taxon>
        <taxon>Fungi</taxon>
        <taxon>Dikarya</taxon>
        <taxon>Ascomycota</taxon>
        <taxon>Pezizomycotina</taxon>
        <taxon>Sordariomycetes</taxon>
        <taxon>Hypocreomycetidae</taxon>
        <taxon>Hypocreales</taxon>
        <taxon>Nectriaceae</taxon>
        <taxon>Fusarium</taxon>
        <taxon>Fusarium lateritium species complex</taxon>
    </lineage>
</organism>
<name>A0A8H4U3Q0_9HYPO</name>
<dbReference type="OrthoDB" id="427518at2759"/>
<sequence length="103" mass="11522">MAIKVASEGSDTAVDIVLVHGWTSVVNGKNIFGPEAILSRIITRARIIIFDYTAELSEFWAAEADNEIAYKAEDLFCEVMALRTSTKTVWRPEHVVTVDFVNF</sequence>
<evidence type="ECO:0000313" key="1">
    <source>
        <dbReference type="EMBL" id="KAF4968918.1"/>
    </source>
</evidence>
<dbReference type="Proteomes" id="UP000622797">
    <property type="component" value="Unassembled WGS sequence"/>
</dbReference>
<accession>A0A8H4U3Q0</accession>
<keyword evidence="2" id="KW-1185">Reference proteome</keyword>
<reference evidence="1" key="2">
    <citation type="submission" date="2020-05" db="EMBL/GenBank/DDBJ databases">
        <authorList>
            <person name="Kim H.-S."/>
            <person name="Proctor R.H."/>
            <person name="Brown D.W."/>
        </authorList>
    </citation>
    <scope>NUCLEOTIDE SEQUENCE</scope>
    <source>
        <strain evidence="1">NRRL 20472</strain>
    </source>
</reference>
<dbReference type="EMBL" id="JABEXW010000180">
    <property type="protein sequence ID" value="KAF4968918.1"/>
    <property type="molecule type" value="Genomic_DNA"/>
</dbReference>
<dbReference type="AlphaFoldDB" id="A0A8H4U3Q0"/>
<gene>
    <name evidence="1" type="ORF">FSARC_3765</name>
</gene>